<sequence length="204" mass="23440">MQKQSQKSENKLFEIAESQQGFFTSKQAKASGYKDNTHPYHVRSGHWIRVHRGIYRLAKFPESKRPDLMIWALWSCNRSGKIEGVYSHQTALSIHEFSDILPDKLHMTVPLSFRRNSATPKILIIHRKQLNQDQIVLMDGYFVTTPYQTLLDVIAEAHISHELILQAVKAASDRGIITQTMLKQLLHEKSVQSSPIYSLLKGFL</sequence>
<evidence type="ECO:0000259" key="1">
    <source>
        <dbReference type="Pfam" id="PF13338"/>
    </source>
</evidence>
<dbReference type="Proteomes" id="UP000000496">
    <property type="component" value="Chromosome gsn.131"/>
</dbReference>
<proteinExistence type="predicted"/>
<protein>
    <recommendedName>
        <fullName evidence="1">AbiEi antitoxin N-terminal domain-containing protein</fullName>
    </recommendedName>
</protein>
<gene>
    <name evidence="2" type="ordered locus">SNE_A03400</name>
</gene>
<evidence type="ECO:0000313" key="2">
    <source>
        <dbReference type="EMBL" id="CCB88217.1"/>
    </source>
</evidence>
<accession>F8L687</accession>
<dbReference type="EMBL" id="FR872582">
    <property type="protein sequence ID" value="CCB88217.1"/>
    <property type="molecule type" value="Genomic_DNA"/>
</dbReference>
<evidence type="ECO:0000313" key="3">
    <source>
        <dbReference type="Proteomes" id="UP000000496"/>
    </source>
</evidence>
<reference evidence="2 3" key="2">
    <citation type="journal article" date="2011" name="Mol. Biol. Evol.">
        <title>Unity in variety--the pan-genome of the Chlamydiae.</title>
        <authorList>
            <person name="Collingro A."/>
            <person name="Tischler P."/>
            <person name="Weinmaier T."/>
            <person name="Penz T."/>
            <person name="Heinz E."/>
            <person name="Brunham R.C."/>
            <person name="Read T.D."/>
            <person name="Bavoil P.M."/>
            <person name="Sachse K."/>
            <person name="Kahane S."/>
            <person name="Friedman M.G."/>
            <person name="Rattei T."/>
            <person name="Myers G.S."/>
            <person name="Horn M."/>
        </authorList>
    </citation>
    <scope>NUCLEOTIDE SEQUENCE [LARGE SCALE GENOMIC DNA]</scope>
    <source>
        <strain evidence="3">ATCC VR-1471 / Z</strain>
    </source>
</reference>
<name>F8L687_SIMNZ</name>
<dbReference type="eggNOG" id="COG5340">
    <property type="taxonomic scope" value="Bacteria"/>
</dbReference>
<dbReference type="KEGG" id="sng:SNE_A03400"/>
<dbReference type="AlphaFoldDB" id="F8L687"/>
<keyword evidence="3" id="KW-1185">Reference proteome</keyword>
<feature type="domain" description="AbiEi antitoxin N-terminal" evidence="1">
    <location>
        <begin position="10"/>
        <end position="58"/>
    </location>
</feature>
<dbReference type="OrthoDB" id="21047at2"/>
<dbReference type="Pfam" id="PF13338">
    <property type="entry name" value="AbiEi_4"/>
    <property type="match status" value="1"/>
</dbReference>
<dbReference type="InterPro" id="IPR025159">
    <property type="entry name" value="AbiEi_N"/>
</dbReference>
<dbReference type="HOGENOM" id="CLU_119019_0_0_0"/>
<dbReference type="STRING" id="331113.SNE_A03400"/>
<dbReference type="RefSeq" id="WP_013942684.1">
    <property type="nucleotide sequence ID" value="NC_015713.1"/>
</dbReference>
<reference key="1">
    <citation type="journal article" date="2011" name="Mol. Biol. Evol.">
        <title>Unity in variety -- the pan-genome of the Chlamydiae.</title>
        <authorList>
            <person name="Collingro A."/>
            <person name="Tischler P."/>
            <person name="Weinmaier T."/>
            <person name="Penz T."/>
            <person name="Heinz E."/>
            <person name="Brunham R.C."/>
            <person name="Read T.D."/>
            <person name="Bavoil P.M."/>
            <person name="Sachse K."/>
            <person name="Kahane S."/>
            <person name="Friedman M.G."/>
            <person name="Rattei T."/>
            <person name="Myers G.S.A."/>
            <person name="Horn M."/>
        </authorList>
    </citation>
    <scope>NUCLEOTIDE SEQUENCE</scope>
    <source>
        <strain>Z</strain>
    </source>
</reference>
<organism evidence="2 3">
    <name type="scientific">Simkania negevensis (strain ATCC VR-1471 / DSM 27360 / Z)</name>
    <dbReference type="NCBI Taxonomy" id="331113"/>
    <lineage>
        <taxon>Bacteria</taxon>
        <taxon>Pseudomonadati</taxon>
        <taxon>Chlamydiota</taxon>
        <taxon>Chlamydiia</taxon>
        <taxon>Parachlamydiales</taxon>
        <taxon>Simkaniaceae</taxon>
        <taxon>Simkania</taxon>
    </lineage>
</organism>